<keyword evidence="2" id="KW-0812">Transmembrane</keyword>
<evidence type="ECO:0000313" key="4">
    <source>
        <dbReference type="EMBL" id="AZQ42901.1"/>
    </source>
</evidence>
<keyword evidence="2" id="KW-0472">Membrane</keyword>
<dbReference type="RefSeq" id="WP_126444787.1">
    <property type="nucleotide sequence ID" value="NZ_CP034549.1"/>
</dbReference>
<gene>
    <name evidence="4" type="ORF">EJ995_01110</name>
</gene>
<dbReference type="Pfam" id="PF03544">
    <property type="entry name" value="TonB_C"/>
    <property type="match status" value="1"/>
</dbReference>
<dbReference type="KEGG" id="noj:EJ995_01110"/>
<keyword evidence="2" id="KW-1133">Transmembrane helix</keyword>
<accession>A0A3S9MUQ0</accession>
<evidence type="ECO:0000259" key="3">
    <source>
        <dbReference type="Pfam" id="PF03544"/>
    </source>
</evidence>
<dbReference type="EMBL" id="CP034549">
    <property type="protein sequence ID" value="AZQ42901.1"/>
    <property type="molecule type" value="Genomic_DNA"/>
</dbReference>
<feature type="domain" description="TonB C-terminal" evidence="3">
    <location>
        <begin position="209"/>
        <end position="268"/>
    </location>
</feature>
<feature type="transmembrane region" description="Helical" evidence="2">
    <location>
        <begin position="31"/>
        <end position="49"/>
    </location>
</feature>
<sequence length="270" mass="29645">MSNLNLKVDAATSTSRDRDGKDAIRTRTNPIINFQLGLIAALLCAYLVVELSSPIRESKYRPSQASIIPEPDALGEFEMIPNEPPKQKVVAKVTKKPTVEKPVTKEAPPEVVPDDEPVIDEPTSSEPTPEPKNDTPTESPGESDNKQPTSNAARPMVAVSEVPLYPGCSSRLDRNDRIDCLNKKMARYIQKRFDTGLAQGASGDQTINITVLFTIGVDGLPKDLQIKAPSKKLEAEARKLIEQLPQMVPGKLDGVPIDVRYVLPIKFQIR</sequence>
<dbReference type="Proteomes" id="UP000279600">
    <property type="component" value="Chromosome"/>
</dbReference>
<keyword evidence="5" id="KW-1185">Reference proteome</keyword>
<dbReference type="AlphaFoldDB" id="A0A3S9MUQ0"/>
<reference evidence="4 5" key="1">
    <citation type="submission" date="2018-12" db="EMBL/GenBank/DDBJ databases">
        <title>Complete genome of Nonlabens sp. MJ115.</title>
        <authorList>
            <person name="Choi H.S."/>
            <person name="Jung J."/>
        </authorList>
    </citation>
    <scope>NUCLEOTIDE SEQUENCE [LARGE SCALE GENOMIC DNA]</scope>
    <source>
        <strain evidence="4 5">MJ115</strain>
    </source>
</reference>
<protein>
    <recommendedName>
        <fullName evidence="3">TonB C-terminal domain-containing protein</fullName>
    </recommendedName>
</protein>
<dbReference type="GO" id="GO:0055085">
    <property type="term" value="P:transmembrane transport"/>
    <property type="evidence" value="ECO:0007669"/>
    <property type="project" value="InterPro"/>
</dbReference>
<feature type="region of interest" description="Disordered" evidence="1">
    <location>
        <begin position="100"/>
        <end position="157"/>
    </location>
</feature>
<evidence type="ECO:0000256" key="1">
    <source>
        <dbReference type="SAM" id="MobiDB-lite"/>
    </source>
</evidence>
<feature type="region of interest" description="Disordered" evidence="1">
    <location>
        <begin position="1"/>
        <end position="22"/>
    </location>
</feature>
<evidence type="ECO:0000313" key="5">
    <source>
        <dbReference type="Proteomes" id="UP000279600"/>
    </source>
</evidence>
<proteinExistence type="predicted"/>
<dbReference type="SUPFAM" id="SSF74653">
    <property type="entry name" value="TolA/TonB C-terminal domain"/>
    <property type="match status" value="1"/>
</dbReference>
<name>A0A3S9MUQ0_9FLAO</name>
<feature type="compositionally biased region" description="Polar residues" evidence="1">
    <location>
        <begin position="136"/>
        <end position="152"/>
    </location>
</feature>
<dbReference type="Gene3D" id="3.30.1150.10">
    <property type="match status" value="1"/>
</dbReference>
<dbReference type="OrthoDB" id="1522859at2"/>
<evidence type="ECO:0000256" key="2">
    <source>
        <dbReference type="SAM" id="Phobius"/>
    </source>
</evidence>
<dbReference type="InterPro" id="IPR037682">
    <property type="entry name" value="TonB_C"/>
</dbReference>
<organism evidence="4 5">
    <name type="scientific">Nonlabens ponticola</name>
    <dbReference type="NCBI Taxonomy" id="2496866"/>
    <lineage>
        <taxon>Bacteria</taxon>
        <taxon>Pseudomonadati</taxon>
        <taxon>Bacteroidota</taxon>
        <taxon>Flavobacteriia</taxon>
        <taxon>Flavobacteriales</taxon>
        <taxon>Flavobacteriaceae</taxon>
        <taxon>Nonlabens</taxon>
    </lineage>
</organism>